<dbReference type="Proteomes" id="UP000038802">
    <property type="component" value="Unassembled WGS sequence"/>
</dbReference>
<evidence type="ECO:0000256" key="1">
    <source>
        <dbReference type="SAM" id="MobiDB-lite"/>
    </source>
</evidence>
<name>A0A0U0QR31_MYCTX</name>
<proteinExistence type="predicted"/>
<evidence type="ECO:0000313" key="2">
    <source>
        <dbReference type="EMBL" id="COV30490.1"/>
    </source>
</evidence>
<protein>
    <submittedName>
        <fullName evidence="2">Uncharacterized protein</fullName>
    </submittedName>
</protein>
<evidence type="ECO:0000313" key="3">
    <source>
        <dbReference type="EMBL" id="COV40274.1"/>
    </source>
</evidence>
<dbReference type="STRING" id="115862.BBG46_10590"/>
<dbReference type="EMBL" id="CSAE01000083">
    <property type="protein sequence ID" value="COV30490.1"/>
    <property type="molecule type" value="Genomic_DNA"/>
</dbReference>
<accession>A0A0U0QR31</accession>
<reference evidence="4 5" key="1">
    <citation type="submission" date="2015-03" db="EMBL/GenBank/DDBJ databases">
        <authorList>
            <consortium name="Pathogen Informatics"/>
        </authorList>
    </citation>
    <scope>NUCLEOTIDE SEQUENCE [LARGE SCALE GENOMIC DNA]</scope>
    <source>
        <strain evidence="4">K00500041</strain>
        <strain evidence="3 5">M09401471</strain>
    </source>
</reference>
<sequence>MVKKITHEQSRRNITRRGRRVAARHARAGRWAAQPRPMLGSGAVRYEVGANIDATGFGGIAAVHRLVTRLGLVERVDAHSRFSSSNLPKSSRRISGRVSLSGMSNSAAKVVASTSSSPWGQPLSVGLRRRWRS</sequence>
<dbReference type="AlphaFoldDB" id="A0A0U0QR31"/>
<evidence type="ECO:0000313" key="5">
    <source>
        <dbReference type="Proteomes" id="UP000044938"/>
    </source>
</evidence>
<dbReference type="Proteomes" id="UP000044938">
    <property type="component" value="Unassembled WGS sequence"/>
</dbReference>
<gene>
    <name evidence="2" type="ORF">ERS007703_01087</name>
    <name evidence="3" type="ORF">ERS007720_00136</name>
</gene>
<organism evidence="2 4">
    <name type="scientific">Mycobacterium tuberculosis</name>
    <dbReference type="NCBI Taxonomy" id="1773"/>
    <lineage>
        <taxon>Bacteria</taxon>
        <taxon>Bacillati</taxon>
        <taxon>Actinomycetota</taxon>
        <taxon>Actinomycetes</taxon>
        <taxon>Mycobacteriales</taxon>
        <taxon>Mycobacteriaceae</taxon>
        <taxon>Mycobacterium</taxon>
        <taxon>Mycobacterium tuberculosis complex</taxon>
    </lineage>
</organism>
<reference evidence="2" key="2">
    <citation type="submission" date="2015-03" db="EMBL/GenBank/DDBJ databases">
        <authorList>
            <person name="Murphy D."/>
        </authorList>
    </citation>
    <scope>NUCLEOTIDE SEQUENCE [LARGE SCALE GENOMIC DNA]</scope>
    <source>
        <strain evidence="2">K00500041</strain>
    </source>
</reference>
<evidence type="ECO:0000313" key="4">
    <source>
        <dbReference type="Proteomes" id="UP000038802"/>
    </source>
</evidence>
<feature type="region of interest" description="Disordered" evidence="1">
    <location>
        <begin position="112"/>
        <end position="133"/>
    </location>
</feature>
<dbReference type="EMBL" id="CSAJ01000008">
    <property type="protein sequence ID" value="COV40274.1"/>
    <property type="molecule type" value="Genomic_DNA"/>
</dbReference>